<evidence type="ECO:0000313" key="4">
    <source>
        <dbReference type="EMBL" id="KAK7495470.1"/>
    </source>
</evidence>
<feature type="chain" id="PRO_5044741462" description="Cyclase" evidence="3">
    <location>
        <begin position="26"/>
        <end position="304"/>
    </location>
</feature>
<dbReference type="Gene3D" id="3.50.30.50">
    <property type="entry name" value="Putative cyclase"/>
    <property type="match status" value="1"/>
</dbReference>
<proteinExistence type="inferred from homology"/>
<keyword evidence="3" id="KW-0732">Signal</keyword>
<dbReference type="AlphaFoldDB" id="A0ABD0L816"/>
<dbReference type="SUPFAM" id="SSF102198">
    <property type="entry name" value="Putative cyclase"/>
    <property type="match status" value="1"/>
</dbReference>
<dbReference type="PANTHER" id="PTHR31118:SF12">
    <property type="entry name" value="CYCLASE-LIKE PROTEIN 2"/>
    <property type="match status" value="1"/>
</dbReference>
<comment type="similarity">
    <text evidence="1">Belongs to the Cyclase 1 superfamily.</text>
</comment>
<evidence type="ECO:0000256" key="1">
    <source>
        <dbReference type="ARBA" id="ARBA00007865"/>
    </source>
</evidence>
<dbReference type="InterPro" id="IPR007325">
    <property type="entry name" value="KFase/CYL"/>
</dbReference>
<evidence type="ECO:0000256" key="3">
    <source>
        <dbReference type="SAM" id="SignalP"/>
    </source>
</evidence>
<name>A0ABD0L816_9CAEN</name>
<keyword evidence="2" id="KW-1133">Transmembrane helix</keyword>
<dbReference type="InterPro" id="IPR037175">
    <property type="entry name" value="KFase_sf"/>
</dbReference>
<dbReference type="Pfam" id="PF04199">
    <property type="entry name" value="Cyclase"/>
    <property type="match status" value="1"/>
</dbReference>
<keyword evidence="2" id="KW-0472">Membrane</keyword>
<keyword evidence="2" id="KW-0812">Transmembrane</keyword>
<protein>
    <recommendedName>
        <fullName evidence="6">Cyclase</fullName>
    </recommendedName>
</protein>
<accession>A0ABD0L816</accession>
<feature type="transmembrane region" description="Helical" evidence="2">
    <location>
        <begin position="283"/>
        <end position="303"/>
    </location>
</feature>
<evidence type="ECO:0000313" key="5">
    <source>
        <dbReference type="Proteomes" id="UP001519460"/>
    </source>
</evidence>
<reference evidence="4 5" key="1">
    <citation type="journal article" date="2023" name="Sci. Data">
        <title>Genome assembly of the Korean intertidal mud-creeper Batillaria attramentaria.</title>
        <authorList>
            <person name="Patra A.K."/>
            <person name="Ho P.T."/>
            <person name="Jun S."/>
            <person name="Lee S.J."/>
            <person name="Kim Y."/>
            <person name="Won Y.J."/>
        </authorList>
    </citation>
    <scope>NUCLEOTIDE SEQUENCE [LARGE SCALE GENOMIC DNA]</scope>
    <source>
        <strain evidence="4">Wonlab-2016</strain>
    </source>
</reference>
<keyword evidence="5" id="KW-1185">Reference proteome</keyword>
<organism evidence="4 5">
    <name type="scientific">Batillaria attramentaria</name>
    <dbReference type="NCBI Taxonomy" id="370345"/>
    <lineage>
        <taxon>Eukaryota</taxon>
        <taxon>Metazoa</taxon>
        <taxon>Spiralia</taxon>
        <taxon>Lophotrochozoa</taxon>
        <taxon>Mollusca</taxon>
        <taxon>Gastropoda</taxon>
        <taxon>Caenogastropoda</taxon>
        <taxon>Sorbeoconcha</taxon>
        <taxon>Cerithioidea</taxon>
        <taxon>Batillariidae</taxon>
        <taxon>Batillaria</taxon>
    </lineage>
</organism>
<dbReference type="EMBL" id="JACVVK020000074">
    <property type="protein sequence ID" value="KAK7495470.1"/>
    <property type="molecule type" value="Genomic_DNA"/>
</dbReference>
<dbReference type="PANTHER" id="PTHR31118">
    <property type="entry name" value="CYCLASE-LIKE PROTEIN 2"/>
    <property type="match status" value="1"/>
</dbReference>
<gene>
    <name evidence="4" type="ORF">BaRGS_00013168</name>
</gene>
<feature type="signal peptide" evidence="3">
    <location>
        <begin position="1"/>
        <end position="25"/>
    </location>
</feature>
<comment type="caution">
    <text evidence="4">The sequence shown here is derived from an EMBL/GenBank/DDBJ whole genome shotgun (WGS) entry which is preliminary data.</text>
</comment>
<sequence length="304" mass="32993">MSKFWQQVVLTLSLLVMTSWGTVSGEEESDLEVIDLTYDVGDDSIYWPIYPPVSFNILQRGINNNNGLYMEYNTFGMAEHTGTHSDAPAHFIQGGWRAHRVPPSRLVGQGVVVDVSAKVKDNHTYKLTVEDLLDWEARYGQIPKNSVVFVHTGWGERYPNKTLVFNSATGNDTDPSTFRFPSMEGDAASFLANNRTLLAVGVDVPGPDLNVDPHPAHVALLSKRVLILENVANIDRLPTKGATIVIGMIKLYDGSGGPSRLLAITGTVNPKPCNCPTGSGQRVGMSVSVVAILLAVLIAAVAFM</sequence>
<dbReference type="Proteomes" id="UP001519460">
    <property type="component" value="Unassembled WGS sequence"/>
</dbReference>
<evidence type="ECO:0008006" key="6">
    <source>
        <dbReference type="Google" id="ProtNLM"/>
    </source>
</evidence>
<evidence type="ECO:0000256" key="2">
    <source>
        <dbReference type="SAM" id="Phobius"/>
    </source>
</evidence>